<protein>
    <submittedName>
        <fullName evidence="2">Uncharacterized protein</fullName>
    </submittedName>
</protein>
<dbReference type="Proteomes" id="UP001162029">
    <property type="component" value="Unassembled WGS sequence"/>
</dbReference>
<feature type="region of interest" description="Disordered" evidence="1">
    <location>
        <begin position="14"/>
        <end position="40"/>
    </location>
</feature>
<proteinExistence type="predicted"/>
<gene>
    <name evidence="2" type="ORF">PDE001_LOCUS8780</name>
</gene>
<dbReference type="AlphaFoldDB" id="A0AAV0V6U5"/>
<organism evidence="2 3">
    <name type="scientific">Peronospora destructor</name>
    <dbReference type="NCBI Taxonomy" id="86335"/>
    <lineage>
        <taxon>Eukaryota</taxon>
        <taxon>Sar</taxon>
        <taxon>Stramenopiles</taxon>
        <taxon>Oomycota</taxon>
        <taxon>Peronosporomycetes</taxon>
        <taxon>Peronosporales</taxon>
        <taxon>Peronosporaceae</taxon>
        <taxon>Peronospora</taxon>
    </lineage>
</organism>
<reference evidence="2" key="1">
    <citation type="submission" date="2022-12" db="EMBL/GenBank/DDBJ databases">
        <authorList>
            <person name="Webb A."/>
        </authorList>
    </citation>
    <scope>NUCLEOTIDE SEQUENCE</scope>
    <source>
        <strain evidence="2">Pd1</strain>
    </source>
</reference>
<dbReference type="EMBL" id="CANTFM010001884">
    <property type="protein sequence ID" value="CAI5743575.1"/>
    <property type="molecule type" value="Genomic_DNA"/>
</dbReference>
<keyword evidence="3" id="KW-1185">Reference proteome</keyword>
<evidence type="ECO:0000313" key="2">
    <source>
        <dbReference type="EMBL" id="CAI5743575.1"/>
    </source>
</evidence>
<evidence type="ECO:0000256" key="1">
    <source>
        <dbReference type="SAM" id="MobiDB-lite"/>
    </source>
</evidence>
<accession>A0AAV0V6U5</accession>
<evidence type="ECO:0000313" key="3">
    <source>
        <dbReference type="Proteomes" id="UP001162029"/>
    </source>
</evidence>
<comment type="caution">
    <text evidence="2">The sequence shown here is derived from an EMBL/GenBank/DDBJ whole genome shotgun (WGS) entry which is preliminary data.</text>
</comment>
<name>A0AAV0V6U5_9STRA</name>
<sequence>MLRIADLLNNIGEDDSQLLDTPTAPVKSGRFASTPERRPKVNEDQDAAIIMVPMAEQDEHAVSYLEGKQSLRFNHTSTRVTPPRLGQTDFNQHPIEHAQLPGVVQIPTLEVVFRKQRDDLDLFVRAGLDSAFSTVQHADLYYKDRDTRLLYEAATSLTSSSRGQQIIQL</sequence>